<reference evidence="13" key="1">
    <citation type="submission" date="2020-03" db="EMBL/GenBank/DDBJ databases">
        <title>Relaxed selection underlies rapid genomic changes in the transitions from sociality to social parasitism in ants.</title>
        <authorList>
            <person name="Bi X."/>
        </authorList>
    </citation>
    <scope>NUCLEOTIDE SEQUENCE</scope>
    <source>
        <strain evidence="13">BGI-DK2014a</strain>
        <tissue evidence="13">Whole body</tissue>
    </source>
</reference>
<protein>
    <submittedName>
        <fullName evidence="13">MARE1 protein</fullName>
    </submittedName>
</protein>
<dbReference type="Proteomes" id="UP000669903">
    <property type="component" value="Unassembled WGS sequence"/>
</dbReference>
<comment type="caution">
    <text evidence="13">The sequence shown here is derived from an EMBL/GenBank/DDBJ whole genome shotgun (WGS) entry which is preliminary data.</text>
</comment>
<evidence type="ECO:0000259" key="11">
    <source>
        <dbReference type="PROSITE" id="PS50021"/>
    </source>
</evidence>
<dbReference type="Gene3D" id="1.10.418.10">
    <property type="entry name" value="Calponin-like domain"/>
    <property type="match status" value="2"/>
</dbReference>
<keyword evidence="3" id="KW-0963">Cytoplasm</keyword>
<keyword evidence="8" id="KW-0131">Cell cycle</keyword>
<accession>A0A836K1H0</accession>
<dbReference type="AlphaFoldDB" id="A0A836K1H0"/>
<dbReference type="Gene3D" id="1.20.5.1430">
    <property type="match status" value="1"/>
</dbReference>
<feature type="compositionally biased region" description="Acidic residues" evidence="10">
    <location>
        <begin position="363"/>
        <end position="378"/>
    </location>
</feature>
<evidence type="ECO:0000313" key="13">
    <source>
        <dbReference type="EMBL" id="KAG5334636.1"/>
    </source>
</evidence>
<dbReference type="Pfam" id="PF03271">
    <property type="entry name" value="EB1"/>
    <property type="match status" value="1"/>
</dbReference>
<feature type="non-terminal residue" evidence="13">
    <location>
        <position position="1"/>
    </location>
</feature>
<dbReference type="InterPro" id="IPR001715">
    <property type="entry name" value="CH_dom"/>
</dbReference>
<dbReference type="SUPFAM" id="SSF47576">
    <property type="entry name" value="Calponin-homology domain, CH-domain"/>
    <property type="match status" value="2"/>
</dbReference>
<dbReference type="FunFam" id="1.10.418.10:FF:000007">
    <property type="entry name" value="Microtubule-associated protein, RP/EB family, member 2"/>
    <property type="match status" value="1"/>
</dbReference>
<dbReference type="SUPFAM" id="SSF140612">
    <property type="entry name" value="EB1 dimerisation domain-like"/>
    <property type="match status" value="1"/>
</dbReference>
<dbReference type="FunFam" id="1.20.5.1430:FF:000005">
    <property type="entry name" value="Eb1, isoform E"/>
    <property type="match status" value="1"/>
</dbReference>
<dbReference type="GO" id="GO:0008017">
    <property type="term" value="F:microtubule binding"/>
    <property type="evidence" value="ECO:0007669"/>
    <property type="project" value="InterPro"/>
</dbReference>
<evidence type="ECO:0000256" key="10">
    <source>
        <dbReference type="SAM" id="MobiDB-lite"/>
    </source>
</evidence>
<comment type="similarity">
    <text evidence="2">Belongs to the MAPRE family.</text>
</comment>
<dbReference type="GO" id="GO:0005874">
    <property type="term" value="C:microtubule"/>
    <property type="evidence" value="ECO:0007669"/>
    <property type="project" value="UniProtKB-KW"/>
</dbReference>
<dbReference type="Pfam" id="PF00307">
    <property type="entry name" value="CH"/>
    <property type="match status" value="1"/>
</dbReference>
<evidence type="ECO:0000256" key="6">
    <source>
        <dbReference type="ARBA" id="ARBA00022776"/>
    </source>
</evidence>
<keyword evidence="6" id="KW-0498">Mitosis</keyword>
<keyword evidence="4" id="KW-0132">Cell division</keyword>
<sequence length="378" mass="42622">SKLSNMAVNVYATNMTSDNLSRHDMLAWVNDCLQSSFTKIEELCTGAVYCQFMDMLFPGSVPLKRVKFKTNLEHEYIQNFKILQGGFKKMNVDKVIPVDKLIKGRFQDNFEFLQWFKKFFDANYDGREYDAYDARGCIPLGSGVDGTHTLSNPQLVPLPPQSKQPQMQQRHIQQRNIIVPIDRLVKGRFQDNFEFLQWFKKFFDANYSGAEPYDALAMRGGEPMGSGGNNAPRGSNAKRTSPRDTISSTKPAPRTTGEGHPSTMRADSTNSLVNKVQQPYRAPPKNTVGNRGDNGKIEELSAQLVELKMSVEGLEKERDFYFGKLRDIEVMCQDCDNGGDPPPIVQKILEVLYATEDGFAPPEELEGDGLAPDDEEEY</sequence>
<feature type="domain" description="Calponin-homology (CH)" evidence="11">
    <location>
        <begin position="19"/>
        <end position="121"/>
    </location>
</feature>
<evidence type="ECO:0000256" key="9">
    <source>
        <dbReference type="PROSITE-ProRule" id="PRU00576"/>
    </source>
</evidence>
<feature type="compositionally biased region" description="Polar residues" evidence="10">
    <location>
        <begin position="237"/>
        <end position="250"/>
    </location>
</feature>
<feature type="domain" description="EB1 C-terminal" evidence="12">
    <location>
        <begin position="289"/>
        <end position="361"/>
    </location>
</feature>
<evidence type="ECO:0000256" key="5">
    <source>
        <dbReference type="ARBA" id="ARBA00022701"/>
    </source>
</evidence>
<name>A0A836K1H0_9HYME</name>
<dbReference type="InterPro" id="IPR036872">
    <property type="entry name" value="CH_dom_sf"/>
</dbReference>
<dbReference type="InterPro" id="IPR036133">
    <property type="entry name" value="EB1_C_sf"/>
</dbReference>
<evidence type="ECO:0000256" key="1">
    <source>
        <dbReference type="ARBA" id="ARBA00004245"/>
    </source>
</evidence>
<evidence type="ECO:0000259" key="12">
    <source>
        <dbReference type="PROSITE" id="PS51230"/>
    </source>
</evidence>
<feature type="non-terminal residue" evidence="13">
    <location>
        <position position="378"/>
    </location>
</feature>
<dbReference type="PROSITE" id="PS50021">
    <property type="entry name" value="CH"/>
    <property type="match status" value="1"/>
</dbReference>
<evidence type="ECO:0000256" key="4">
    <source>
        <dbReference type="ARBA" id="ARBA00022618"/>
    </source>
</evidence>
<proteinExistence type="inferred from homology"/>
<feature type="compositionally biased region" description="Polar residues" evidence="10">
    <location>
        <begin position="265"/>
        <end position="277"/>
    </location>
</feature>
<keyword evidence="14" id="KW-1185">Reference proteome</keyword>
<dbReference type="InterPro" id="IPR027328">
    <property type="entry name" value="MAPRE"/>
</dbReference>
<evidence type="ECO:0000256" key="3">
    <source>
        <dbReference type="ARBA" id="ARBA00022490"/>
    </source>
</evidence>
<evidence type="ECO:0000313" key="14">
    <source>
        <dbReference type="Proteomes" id="UP000669903"/>
    </source>
</evidence>
<keyword evidence="5 9" id="KW-0493">Microtubule</keyword>
<dbReference type="EMBL" id="JAANIC010004466">
    <property type="protein sequence ID" value="KAG5334636.1"/>
    <property type="molecule type" value="Genomic_DNA"/>
</dbReference>
<comment type="subcellular location">
    <subcellularLocation>
        <location evidence="1">Cytoplasm</location>
        <location evidence="1">Cytoskeleton</location>
    </subcellularLocation>
</comment>
<keyword evidence="7" id="KW-0206">Cytoskeleton</keyword>
<gene>
    <name evidence="13" type="primary">Mapre1</name>
    <name evidence="13" type="ORF">G6Z76_0006978</name>
</gene>
<evidence type="ECO:0000256" key="7">
    <source>
        <dbReference type="ARBA" id="ARBA00023212"/>
    </source>
</evidence>
<dbReference type="InterPro" id="IPR004953">
    <property type="entry name" value="EB1_C"/>
</dbReference>
<evidence type="ECO:0000256" key="2">
    <source>
        <dbReference type="ARBA" id="ARBA00010729"/>
    </source>
</evidence>
<feature type="region of interest" description="Disordered" evidence="10">
    <location>
        <begin position="218"/>
        <end position="294"/>
    </location>
</feature>
<evidence type="ECO:0000256" key="8">
    <source>
        <dbReference type="ARBA" id="ARBA00023306"/>
    </source>
</evidence>
<dbReference type="PROSITE" id="PS51230">
    <property type="entry name" value="EB1_C"/>
    <property type="match status" value="1"/>
</dbReference>
<feature type="region of interest" description="Disordered" evidence="10">
    <location>
        <begin position="358"/>
        <end position="378"/>
    </location>
</feature>
<dbReference type="GO" id="GO:0051301">
    <property type="term" value="P:cell division"/>
    <property type="evidence" value="ECO:0007669"/>
    <property type="project" value="UniProtKB-KW"/>
</dbReference>
<organism evidence="13 14">
    <name type="scientific">Acromyrmex charruanus</name>
    <dbReference type="NCBI Taxonomy" id="2715315"/>
    <lineage>
        <taxon>Eukaryota</taxon>
        <taxon>Metazoa</taxon>
        <taxon>Ecdysozoa</taxon>
        <taxon>Arthropoda</taxon>
        <taxon>Hexapoda</taxon>
        <taxon>Insecta</taxon>
        <taxon>Pterygota</taxon>
        <taxon>Neoptera</taxon>
        <taxon>Endopterygota</taxon>
        <taxon>Hymenoptera</taxon>
        <taxon>Apocrita</taxon>
        <taxon>Aculeata</taxon>
        <taxon>Formicoidea</taxon>
        <taxon>Formicidae</taxon>
        <taxon>Myrmicinae</taxon>
        <taxon>Acromyrmex</taxon>
    </lineage>
</organism>
<dbReference type="PANTHER" id="PTHR10623">
    <property type="entry name" value="MICROTUBULE-ASSOCIATED PROTEIN RP/EB FAMILY MEMBER"/>
    <property type="match status" value="1"/>
</dbReference>